<evidence type="ECO:0008006" key="3">
    <source>
        <dbReference type="Google" id="ProtNLM"/>
    </source>
</evidence>
<dbReference type="EMBL" id="LLXZ01000184">
    <property type="protein sequence ID" value="KRQ98318.1"/>
    <property type="molecule type" value="Genomic_DNA"/>
</dbReference>
<dbReference type="GO" id="GO:0005524">
    <property type="term" value="F:ATP binding"/>
    <property type="evidence" value="ECO:0007669"/>
    <property type="project" value="InterPro"/>
</dbReference>
<gene>
    <name evidence="1" type="ORF">CQ12_39740</name>
</gene>
<reference evidence="1 2" key="1">
    <citation type="submission" date="2014-03" db="EMBL/GenBank/DDBJ databases">
        <title>Bradyrhizobium valentinum sp. nov., isolated from effective nodules of Lupinus mariae-josephae, a lupine endemic of basic-lime soils in Eastern Spain.</title>
        <authorList>
            <person name="Duran D."/>
            <person name="Rey L."/>
            <person name="Navarro A."/>
            <person name="Busquets A."/>
            <person name="Imperial J."/>
            <person name="Ruiz-Argueso T."/>
        </authorList>
    </citation>
    <scope>NUCLEOTIDE SEQUENCE [LARGE SCALE GENOMIC DNA]</scope>
    <source>
        <strain evidence="1 2">PAC68</strain>
    </source>
</reference>
<dbReference type="GO" id="GO:0004176">
    <property type="term" value="F:ATP-dependent peptidase activity"/>
    <property type="evidence" value="ECO:0007669"/>
    <property type="project" value="InterPro"/>
</dbReference>
<comment type="caution">
    <text evidence="1">The sequence shown here is derived from an EMBL/GenBank/DDBJ whole genome shotgun (WGS) entry which is preliminary data.</text>
</comment>
<feature type="non-terminal residue" evidence="1">
    <location>
        <position position="161"/>
    </location>
</feature>
<proteinExistence type="predicted"/>
<organism evidence="1 2">
    <name type="scientific">Bradyrhizobium jicamae</name>
    <dbReference type="NCBI Taxonomy" id="280332"/>
    <lineage>
        <taxon>Bacteria</taxon>
        <taxon>Pseudomonadati</taxon>
        <taxon>Pseudomonadota</taxon>
        <taxon>Alphaproteobacteria</taxon>
        <taxon>Hyphomicrobiales</taxon>
        <taxon>Nitrobacteraceae</taxon>
        <taxon>Bradyrhizobium</taxon>
    </lineage>
</organism>
<dbReference type="OrthoDB" id="8234341at2"/>
<dbReference type="Gene3D" id="1.20.58.760">
    <property type="entry name" value="Peptidase M41"/>
    <property type="match status" value="1"/>
</dbReference>
<protein>
    <recommendedName>
        <fullName evidence="3">Peptidase M41 domain-containing protein</fullName>
    </recommendedName>
</protein>
<dbReference type="InterPro" id="IPR037219">
    <property type="entry name" value="Peptidase_M41-like"/>
</dbReference>
<dbReference type="AlphaFoldDB" id="A0A0R3KXR4"/>
<keyword evidence="2" id="KW-1185">Reference proteome</keyword>
<dbReference type="GO" id="GO:0006508">
    <property type="term" value="P:proteolysis"/>
    <property type="evidence" value="ECO:0007669"/>
    <property type="project" value="InterPro"/>
</dbReference>
<dbReference type="Proteomes" id="UP000050863">
    <property type="component" value="Unassembled WGS sequence"/>
</dbReference>
<name>A0A0R3KXR4_9BRAD</name>
<dbReference type="RefSeq" id="WP_057839115.1">
    <property type="nucleotide sequence ID" value="NZ_LLXZ01000184.1"/>
</dbReference>
<dbReference type="GO" id="GO:0004222">
    <property type="term" value="F:metalloendopeptidase activity"/>
    <property type="evidence" value="ECO:0007669"/>
    <property type="project" value="InterPro"/>
</dbReference>
<dbReference type="SUPFAM" id="SSF140990">
    <property type="entry name" value="FtsH protease domain-like"/>
    <property type="match status" value="1"/>
</dbReference>
<evidence type="ECO:0000313" key="1">
    <source>
        <dbReference type="EMBL" id="KRQ98318.1"/>
    </source>
</evidence>
<evidence type="ECO:0000313" key="2">
    <source>
        <dbReference type="Proteomes" id="UP000050863"/>
    </source>
</evidence>
<sequence>MEGEEDEHGVELFVAHFDASHRALAVHEAGHAVVARALGAQVVFVEIDLMTGNGRSHSQNFVEQVNNLAVCVAGCRAEHAFDARSSRRTKISDFRKMRRLLSDLPGADRRAARAEGYRLADAMLRQHAAKAHRLADELMARRWGFFRSATNENTIFPITST</sequence>
<accession>A0A0R3KXR4</accession>